<keyword evidence="2" id="KW-0812">Transmembrane</keyword>
<dbReference type="GO" id="GO:0016020">
    <property type="term" value="C:membrane"/>
    <property type="evidence" value="ECO:0007669"/>
    <property type="project" value="UniProtKB-SubCell"/>
</dbReference>
<reference evidence="4 5" key="1">
    <citation type="journal article" date="2010" name="Plant Cell">
        <title>The Chlorella variabilis NC64A genome reveals adaptation to photosymbiosis, coevolution with viruses, and cryptic sex.</title>
        <authorList>
            <person name="Blanc G."/>
            <person name="Duncan G."/>
            <person name="Agarkova I."/>
            <person name="Borodovsky M."/>
            <person name="Gurnon J."/>
            <person name="Kuo A."/>
            <person name="Lindquist E."/>
            <person name="Lucas S."/>
            <person name="Pangilinan J."/>
            <person name="Polle J."/>
            <person name="Salamov A."/>
            <person name="Terry A."/>
            <person name="Yamada T."/>
            <person name="Dunigan D.D."/>
            <person name="Grigoriev I.V."/>
            <person name="Claverie J.M."/>
            <person name="Van Etten J.L."/>
        </authorList>
    </citation>
    <scope>NUCLEOTIDE SEQUENCE [LARGE SCALE GENOMIC DNA]</scope>
    <source>
        <strain evidence="4 5">NC64A</strain>
    </source>
</reference>
<dbReference type="InterPro" id="IPR033344">
    <property type="entry name" value="CURT1"/>
</dbReference>
<accession>E1ZFQ5</accession>
<comment type="subcellular location">
    <subcellularLocation>
        <location evidence="1">Membrane</location>
        <topology evidence="1">Multi-pass membrane protein</topology>
    </subcellularLocation>
</comment>
<dbReference type="KEGG" id="cvr:CHLNCDRAFT_59680"/>
<gene>
    <name evidence="4" type="ORF">CHLNCDRAFT_59680</name>
</gene>
<dbReference type="AlphaFoldDB" id="E1ZFQ5"/>
<feature type="domain" description="Cyanobacterial aminoacyl-tRNA synthetase CAAD" evidence="3">
    <location>
        <begin position="66"/>
        <end position="146"/>
    </location>
</feature>
<dbReference type="GeneID" id="17354725"/>
<dbReference type="GO" id="GO:0009579">
    <property type="term" value="C:thylakoid"/>
    <property type="evidence" value="ECO:0007669"/>
    <property type="project" value="InterPro"/>
</dbReference>
<feature type="transmembrane region" description="Helical" evidence="2">
    <location>
        <begin position="79"/>
        <end position="97"/>
    </location>
</feature>
<evidence type="ECO:0000313" key="4">
    <source>
        <dbReference type="EMBL" id="EFN55171.1"/>
    </source>
</evidence>
<dbReference type="OMA" id="YAIFRRS"/>
<protein>
    <recommendedName>
        <fullName evidence="3">Cyanobacterial aminoacyl-tRNA synthetase CAAD domain-containing protein</fullName>
    </recommendedName>
</protein>
<dbReference type="STRING" id="554065.E1ZFQ5"/>
<evidence type="ECO:0000313" key="5">
    <source>
        <dbReference type="Proteomes" id="UP000008141"/>
    </source>
</evidence>
<keyword evidence="2" id="KW-1133">Transmembrane helix</keyword>
<dbReference type="Pfam" id="PF14159">
    <property type="entry name" value="CAAD"/>
    <property type="match status" value="1"/>
</dbReference>
<sequence length="150" mass="16291">MLCTASARLVTAPLGRTSAVSRRSVRRAGLRTVAVAFPTDSEEVKDLLKGKTTELQDKATEVVEWAQAKWEESDNKPGLVATGGAAFFGLYLISGLVNTVDRLPLIHTGFELLGLSVTAWFAYRWFFVAGEKEAITSKVTSITKDIGLDL</sequence>
<keyword evidence="2" id="KW-0472">Membrane</keyword>
<dbReference type="EMBL" id="GL433845">
    <property type="protein sequence ID" value="EFN55171.1"/>
    <property type="molecule type" value="Genomic_DNA"/>
</dbReference>
<dbReference type="RefSeq" id="XP_005847273.1">
    <property type="nucleotide sequence ID" value="XM_005847211.1"/>
</dbReference>
<feature type="transmembrane region" description="Helical" evidence="2">
    <location>
        <begin position="103"/>
        <end position="123"/>
    </location>
</feature>
<organism evidence="5">
    <name type="scientific">Chlorella variabilis</name>
    <name type="common">Green alga</name>
    <dbReference type="NCBI Taxonomy" id="554065"/>
    <lineage>
        <taxon>Eukaryota</taxon>
        <taxon>Viridiplantae</taxon>
        <taxon>Chlorophyta</taxon>
        <taxon>core chlorophytes</taxon>
        <taxon>Trebouxiophyceae</taxon>
        <taxon>Chlorellales</taxon>
        <taxon>Chlorellaceae</taxon>
        <taxon>Chlorella clade</taxon>
        <taxon>Chlorella</taxon>
    </lineage>
</organism>
<dbReference type="PANTHER" id="PTHR33222:SF4">
    <property type="entry name" value="PROTEIN CURVATURE THYLAKOID 1A, CHLOROPLASTIC"/>
    <property type="match status" value="1"/>
</dbReference>
<evidence type="ECO:0000256" key="2">
    <source>
        <dbReference type="SAM" id="Phobius"/>
    </source>
</evidence>
<keyword evidence="5" id="KW-1185">Reference proteome</keyword>
<dbReference type="PANTHER" id="PTHR33222">
    <property type="match status" value="1"/>
</dbReference>
<dbReference type="OrthoDB" id="514631at2759"/>
<proteinExistence type="predicted"/>
<dbReference type="InterPro" id="IPR025564">
    <property type="entry name" value="CAAD_dom"/>
</dbReference>
<evidence type="ECO:0000259" key="3">
    <source>
        <dbReference type="Pfam" id="PF14159"/>
    </source>
</evidence>
<dbReference type="Proteomes" id="UP000008141">
    <property type="component" value="Unassembled WGS sequence"/>
</dbReference>
<name>E1ZFQ5_CHLVA</name>
<dbReference type="InParanoid" id="E1ZFQ5"/>
<evidence type="ECO:0000256" key="1">
    <source>
        <dbReference type="ARBA" id="ARBA00004141"/>
    </source>
</evidence>